<dbReference type="EMBL" id="AACORT010000014">
    <property type="protein sequence ID" value="EAL4908771.1"/>
    <property type="molecule type" value="Genomic_DNA"/>
</dbReference>
<dbReference type="EMBL" id="AACAIM010000009">
    <property type="protein sequence ID" value="EAJ7426343.1"/>
    <property type="molecule type" value="Genomic_DNA"/>
</dbReference>
<comment type="caution">
    <text evidence="4">The sequence shown here is derived from an EMBL/GenBank/DDBJ whole genome shotgun (WGS) entry which is preliminary data.</text>
</comment>
<keyword evidence="2" id="KW-0812">Transmembrane</keyword>
<keyword evidence="1" id="KW-0175">Coiled coil</keyword>
<feature type="coiled-coil region" evidence="1">
    <location>
        <begin position="488"/>
        <end position="536"/>
    </location>
</feature>
<keyword evidence="2" id="KW-1133">Transmembrane helix</keyword>
<feature type="transmembrane region" description="Helical" evidence="2">
    <location>
        <begin position="585"/>
        <end position="606"/>
    </location>
</feature>
<protein>
    <submittedName>
        <fullName evidence="4">Uncharacterized protein</fullName>
    </submittedName>
</protein>
<sequence>MEEKYQILSALVVFNHFNQEGKDVNSILDSFVIYAIKELHLNSFTHLDICQYMEKEFGFKIPQLVIRKRLNNLKNKYSDFLSNTNKEKFKLLKSFEDKSNIKTKINDAIKDEDYLFEKLFSFIEIKLGHEILENEKETIKRDFINYFLGNIIEDKYRIYINAFIIENENNEVLKNIANGIIVYNGLLYQNTFEERKFEYLKVYLNMEIIFHYMGYNGILFKQIVDELFEIIDSINKKKKFIQLCYTPEVKNRIDEFFEAILKNLSIQKNTASEKIIEKCGKDAIKIRLEKRNLYNKISQNGFMQEKELPEINYVESNSQYNIISIETLEKNKEIENIEEKLEFLNKLSIVRKNYNCTIENAKYILLTEDKDYNKISNSIKNNKEQKIPLVVNIQYLTNILWYKIGGKFTNKKEIPLLFKADSRAKFSMALEMHNCKDLLYKEINERQKEIDIPDAEEIIYEIKSISTNPDNIDSDAAEFILEIFSKGLDVFIKKQENEKNEKKQLEDENRNLRKEYEALSQKITEMTQQQLDKERQIEKENTIEKLKKKIIKHKAMQYGIFIVIVIVIVIVCGFIFIPKEWLEEISFWLSIIGSGGGLTGGGLWLYKHFQKKIETMQNKIKETNND</sequence>
<proteinExistence type="predicted"/>
<evidence type="ECO:0000313" key="3">
    <source>
        <dbReference type="EMBL" id="EAJ7426343.1"/>
    </source>
</evidence>
<dbReference type="AlphaFoldDB" id="A0A5T1RUF0"/>
<name>A0A5T1RUF0_CAMJU</name>
<dbReference type="RefSeq" id="WP_070242242.1">
    <property type="nucleotide sequence ID" value="NZ_JARFVZ010000009.1"/>
</dbReference>
<evidence type="ECO:0000256" key="2">
    <source>
        <dbReference type="SAM" id="Phobius"/>
    </source>
</evidence>
<gene>
    <name evidence="3" type="ORF">A0W94_08035</name>
    <name evidence="4" type="ORF">DPN99_07130</name>
</gene>
<feature type="transmembrane region" description="Helical" evidence="2">
    <location>
        <begin position="555"/>
        <end position="579"/>
    </location>
</feature>
<evidence type="ECO:0000256" key="1">
    <source>
        <dbReference type="SAM" id="Coils"/>
    </source>
</evidence>
<reference evidence="4" key="1">
    <citation type="submission" date="2018-06" db="EMBL/GenBank/DDBJ databases">
        <authorList>
            <consortium name="PulseNet: The National Subtyping Network for Foodborne Disease Surveillance"/>
            <person name="Tarr C.L."/>
            <person name="Trees E."/>
            <person name="Katz L.S."/>
            <person name="Carleton-Romer H.A."/>
            <person name="Stroika S."/>
            <person name="Kucerova Z."/>
            <person name="Roache K.F."/>
            <person name="Sabol A.L."/>
            <person name="Besser J."/>
            <person name="Gerner-Smidt P."/>
        </authorList>
    </citation>
    <scope>NUCLEOTIDE SEQUENCE</scope>
    <source>
        <strain evidence="3">2011D-9103</strain>
        <strain evidence="4">PNUSAC004944</strain>
    </source>
</reference>
<keyword evidence="2" id="KW-0472">Membrane</keyword>
<accession>A0A5T1RUF0</accession>
<organism evidence="4">
    <name type="scientific">Campylobacter jejuni</name>
    <dbReference type="NCBI Taxonomy" id="197"/>
    <lineage>
        <taxon>Bacteria</taxon>
        <taxon>Pseudomonadati</taxon>
        <taxon>Campylobacterota</taxon>
        <taxon>Epsilonproteobacteria</taxon>
        <taxon>Campylobacterales</taxon>
        <taxon>Campylobacteraceae</taxon>
        <taxon>Campylobacter</taxon>
    </lineage>
</organism>
<evidence type="ECO:0000313" key="4">
    <source>
        <dbReference type="EMBL" id="EAL4908771.1"/>
    </source>
</evidence>